<proteinExistence type="inferred from homology"/>
<evidence type="ECO:0000313" key="11">
    <source>
        <dbReference type="Proteomes" id="UP000249542"/>
    </source>
</evidence>
<keyword evidence="3 8" id="KW-0028">Amino-acid biosynthesis</keyword>
<dbReference type="EC" id="4.1.1.48" evidence="8"/>
<dbReference type="PANTHER" id="PTHR22854:SF2">
    <property type="entry name" value="INDOLE-3-GLYCEROL-PHOSPHATE SYNTHASE"/>
    <property type="match status" value="1"/>
</dbReference>
<feature type="domain" description="Indole-3-glycerol phosphate synthase" evidence="9">
    <location>
        <begin position="5"/>
        <end position="251"/>
    </location>
</feature>
<dbReference type="GO" id="GO:0000162">
    <property type="term" value="P:L-tryptophan biosynthetic process"/>
    <property type="evidence" value="ECO:0007669"/>
    <property type="project" value="UniProtKB-UniRule"/>
</dbReference>
<dbReference type="InterPro" id="IPR045186">
    <property type="entry name" value="Indole-3-glycerol_P_synth"/>
</dbReference>
<sequence length="267" mass="29360">MKTILEKIIAQKEREVALKSSIVSNHQLEKSELFKRAPFSLSERIKNNSLGFGIIAEHKRRSPSKASINQSLHIQDVLAGYENAGASGSSILTDNSFFGGSLEDLLLARATTQLPLLRKDFIIDEYQILEAKAYGADAILLIAAALTQQQVFTLSSLAKNLGLEVLLEVHNLKELEQNLDAPVQLIGVNNRNLKIFEVDIDNSLLLAKHIPNDIVKISESGINSAKAIQKLHAAGFNGFLIGEHFMKTNTPGDAAQKFIEEVTQLIH</sequence>
<evidence type="ECO:0000256" key="5">
    <source>
        <dbReference type="ARBA" id="ARBA00022822"/>
    </source>
</evidence>
<dbReference type="InterPro" id="IPR011060">
    <property type="entry name" value="RibuloseP-bd_barrel"/>
</dbReference>
<dbReference type="FunFam" id="3.20.20.70:FF:000024">
    <property type="entry name" value="Indole-3-glycerol phosphate synthase"/>
    <property type="match status" value="1"/>
</dbReference>
<evidence type="ECO:0000256" key="4">
    <source>
        <dbReference type="ARBA" id="ARBA00022793"/>
    </source>
</evidence>
<comment type="similarity">
    <text evidence="8">Belongs to the TrpC family.</text>
</comment>
<keyword evidence="5 8" id="KW-0822">Tryptophan biosynthesis</keyword>
<evidence type="ECO:0000256" key="3">
    <source>
        <dbReference type="ARBA" id="ARBA00022605"/>
    </source>
</evidence>
<evidence type="ECO:0000256" key="2">
    <source>
        <dbReference type="ARBA" id="ARBA00004696"/>
    </source>
</evidence>
<accession>A0A2W7HY38</accession>
<gene>
    <name evidence="8" type="primary">trpC</name>
    <name evidence="10" type="ORF">LX95_01950</name>
</gene>
<keyword evidence="7 8" id="KW-0456">Lyase</keyword>
<dbReference type="InterPro" id="IPR013785">
    <property type="entry name" value="Aldolase_TIM"/>
</dbReference>
<dbReference type="RefSeq" id="WP_111541245.1">
    <property type="nucleotide sequence ID" value="NZ_QKYV01000005.1"/>
</dbReference>
<evidence type="ECO:0000256" key="1">
    <source>
        <dbReference type="ARBA" id="ARBA00001633"/>
    </source>
</evidence>
<dbReference type="Gene3D" id="3.20.20.70">
    <property type="entry name" value="Aldolase class I"/>
    <property type="match status" value="1"/>
</dbReference>
<keyword evidence="11" id="KW-1185">Reference proteome</keyword>
<dbReference type="InterPro" id="IPR013798">
    <property type="entry name" value="Indole-3-glycerol_P_synth_dom"/>
</dbReference>
<dbReference type="NCBIfam" id="NF001377">
    <property type="entry name" value="PRK00278.2-4"/>
    <property type="match status" value="1"/>
</dbReference>
<keyword evidence="6 8" id="KW-0057">Aromatic amino acid biosynthesis</keyword>
<dbReference type="GO" id="GO:0004425">
    <property type="term" value="F:indole-3-glycerol-phosphate synthase activity"/>
    <property type="evidence" value="ECO:0007669"/>
    <property type="project" value="UniProtKB-UniRule"/>
</dbReference>
<dbReference type="AlphaFoldDB" id="A0A2W7HY38"/>
<evidence type="ECO:0000313" key="10">
    <source>
        <dbReference type="EMBL" id="PZW39591.1"/>
    </source>
</evidence>
<evidence type="ECO:0000256" key="8">
    <source>
        <dbReference type="HAMAP-Rule" id="MF_00134"/>
    </source>
</evidence>
<organism evidence="10 11">
    <name type="scientific">Mesonia algae</name>
    <dbReference type="NCBI Taxonomy" id="213248"/>
    <lineage>
        <taxon>Bacteria</taxon>
        <taxon>Pseudomonadati</taxon>
        <taxon>Bacteroidota</taxon>
        <taxon>Flavobacteriia</taxon>
        <taxon>Flavobacteriales</taxon>
        <taxon>Flavobacteriaceae</taxon>
        <taxon>Mesonia</taxon>
    </lineage>
</organism>
<dbReference type="PANTHER" id="PTHR22854">
    <property type="entry name" value="TRYPTOPHAN BIOSYNTHESIS PROTEIN"/>
    <property type="match status" value="1"/>
</dbReference>
<protein>
    <recommendedName>
        <fullName evidence="8">Indole-3-glycerol phosphate synthase</fullName>
        <shortName evidence="8">IGPS</shortName>
        <ecNumber evidence="8">4.1.1.48</ecNumber>
    </recommendedName>
</protein>
<dbReference type="EMBL" id="QKYV01000005">
    <property type="protein sequence ID" value="PZW39591.1"/>
    <property type="molecule type" value="Genomic_DNA"/>
</dbReference>
<evidence type="ECO:0000256" key="6">
    <source>
        <dbReference type="ARBA" id="ARBA00023141"/>
    </source>
</evidence>
<dbReference type="CDD" id="cd00331">
    <property type="entry name" value="IGPS"/>
    <property type="match status" value="1"/>
</dbReference>
<evidence type="ECO:0000256" key="7">
    <source>
        <dbReference type="ARBA" id="ARBA00023239"/>
    </source>
</evidence>
<comment type="pathway">
    <text evidence="2 8">Amino-acid biosynthesis; L-tryptophan biosynthesis; L-tryptophan from chorismate: step 4/5.</text>
</comment>
<dbReference type="UniPathway" id="UPA00035">
    <property type="reaction ID" value="UER00043"/>
</dbReference>
<comment type="caution">
    <text evidence="10">The sequence shown here is derived from an EMBL/GenBank/DDBJ whole genome shotgun (WGS) entry which is preliminary data.</text>
</comment>
<dbReference type="GO" id="GO:0004640">
    <property type="term" value="F:phosphoribosylanthranilate isomerase activity"/>
    <property type="evidence" value="ECO:0007669"/>
    <property type="project" value="TreeGrafter"/>
</dbReference>
<evidence type="ECO:0000259" key="9">
    <source>
        <dbReference type="Pfam" id="PF00218"/>
    </source>
</evidence>
<dbReference type="Pfam" id="PF00218">
    <property type="entry name" value="IGPS"/>
    <property type="match status" value="1"/>
</dbReference>
<dbReference type="SUPFAM" id="SSF51366">
    <property type="entry name" value="Ribulose-phoshate binding barrel"/>
    <property type="match status" value="1"/>
</dbReference>
<comment type="catalytic activity">
    <reaction evidence="1 8">
        <text>1-(2-carboxyphenylamino)-1-deoxy-D-ribulose 5-phosphate + H(+) = (1S,2R)-1-C-(indol-3-yl)glycerol 3-phosphate + CO2 + H2O</text>
        <dbReference type="Rhea" id="RHEA:23476"/>
        <dbReference type="ChEBI" id="CHEBI:15377"/>
        <dbReference type="ChEBI" id="CHEBI:15378"/>
        <dbReference type="ChEBI" id="CHEBI:16526"/>
        <dbReference type="ChEBI" id="CHEBI:58613"/>
        <dbReference type="ChEBI" id="CHEBI:58866"/>
        <dbReference type="EC" id="4.1.1.48"/>
    </reaction>
</comment>
<dbReference type="Proteomes" id="UP000249542">
    <property type="component" value="Unassembled WGS sequence"/>
</dbReference>
<keyword evidence="4 8" id="KW-0210">Decarboxylase</keyword>
<dbReference type="HAMAP" id="MF_00134_B">
    <property type="entry name" value="IGPS_B"/>
    <property type="match status" value="1"/>
</dbReference>
<reference evidence="10 11" key="1">
    <citation type="submission" date="2018-06" db="EMBL/GenBank/DDBJ databases">
        <title>Genomic Encyclopedia of Archaeal and Bacterial Type Strains, Phase II (KMG-II): from individual species to whole genera.</title>
        <authorList>
            <person name="Goeker M."/>
        </authorList>
    </citation>
    <scope>NUCLEOTIDE SEQUENCE [LARGE SCALE GENOMIC DNA]</scope>
    <source>
        <strain evidence="10 11">DSM 15361</strain>
    </source>
</reference>
<name>A0A2W7HY38_9FLAO</name>